<name>A0A1H8X6U2_9EURY</name>
<sequence>NLSRRPGETLEQYETRLAEQRVHQDDHETAKRADFLNVAADLFVCSGLCSGLSVAYKRGVYPSSEAQGRLAPCFRCSWNQ</sequence>
<keyword evidence="2" id="KW-1185">Reference proteome</keyword>
<dbReference type="EMBL" id="FOCX01000118">
    <property type="protein sequence ID" value="SEP35048.1"/>
    <property type="molecule type" value="Genomic_DNA"/>
</dbReference>
<accession>A0A1H8X6U2</accession>
<evidence type="ECO:0000313" key="2">
    <source>
        <dbReference type="Proteomes" id="UP000198775"/>
    </source>
</evidence>
<dbReference type="AlphaFoldDB" id="A0A1H8X6U2"/>
<reference evidence="2" key="1">
    <citation type="submission" date="2016-10" db="EMBL/GenBank/DDBJ databases">
        <authorList>
            <person name="Varghese N."/>
            <person name="Submissions S."/>
        </authorList>
    </citation>
    <scope>NUCLEOTIDE SEQUENCE [LARGE SCALE GENOMIC DNA]</scope>
    <source>
        <strain evidence="2">IBRC-M 10043</strain>
    </source>
</reference>
<gene>
    <name evidence="1" type="ORF">SAMN05216388_11183</name>
</gene>
<protein>
    <submittedName>
        <fullName evidence="1">Uncharacterized protein</fullName>
    </submittedName>
</protein>
<evidence type="ECO:0000313" key="1">
    <source>
        <dbReference type="EMBL" id="SEP35048.1"/>
    </source>
</evidence>
<organism evidence="1 2">
    <name type="scientific">Halorientalis persicus</name>
    <dbReference type="NCBI Taxonomy" id="1367881"/>
    <lineage>
        <taxon>Archaea</taxon>
        <taxon>Methanobacteriati</taxon>
        <taxon>Methanobacteriota</taxon>
        <taxon>Stenosarchaea group</taxon>
        <taxon>Halobacteria</taxon>
        <taxon>Halobacteriales</taxon>
        <taxon>Haloarculaceae</taxon>
        <taxon>Halorientalis</taxon>
    </lineage>
</organism>
<dbReference type="Proteomes" id="UP000198775">
    <property type="component" value="Unassembled WGS sequence"/>
</dbReference>
<feature type="non-terminal residue" evidence="1">
    <location>
        <position position="1"/>
    </location>
</feature>
<proteinExistence type="predicted"/>
<dbReference type="RefSeq" id="WP_211611506.1">
    <property type="nucleotide sequence ID" value="NZ_FOCX01000118.1"/>
</dbReference>